<feature type="compositionally biased region" description="Basic and acidic residues" evidence="2">
    <location>
        <begin position="702"/>
        <end position="721"/>
    </location>
</feature>
<dbReference type="SMART" id="SM00054">
    <property type="entry name" value="EFh"/>
    <property type="match status" value="1"/>
</dbReference>
<feature type="region of interest" description="Disordered" evidence="2">
    <location>
        <begin position="689"/>
        <end position="943"/>
    </location>
</feature>
<evidence type="ECO:0000313" key="6">
    <source>
        <dbReference type="Proteomes" id="UP000234275"/>
    </source>
</evidence>
<dbReference type="SUPFAM" id="SSF50182">
    <property type="entry name" value="Sm-like ribonucleoproteins"/>
    <property type="match status" value="1"/>
</dbReference>
<keyword evidence="6" id="KW-1185">Reference proteome</keyword>
<feature type="transmembrane region" description="Helical" evidence="3">
    <location>
        <begin position="513"/>
        <end position="536"/>
    </location>
</feature>
<dbReference type="Pfam" id="PF25886">
    <property type="entry name" value="Msy1"/>
    <property type="match status" value="1"/>
</dbReference>
<keyword evidence="3" id="KW-0472">Membrane</keyword>
<proteinExistence type="predicted"/>
<dbReference type="Pfam" id="PF00924">
    <property type="entry name" value="MS_channel_2nd"/>
    <property type="match status" value="1"/>
</dbReference>
<dbReference type="GO" id="GO:0016020">
    <property type="term" value="C:membrane"/>
    <property type="evidence" value="ECO:0007669"/>
    <property type="project" value="InterPro"/>
</dbReference>
<dbReference type="InterPro" id="IPR002048">
    <property type="entry name" value="EF_hand_dom"/>
</dbReference>
<dbReference type="GeneID" id="36550486"/>
<reference evidence="5 6" key="1">
    <citation type="submission" date="2016-12" db="EMBL/GenBank/DDBJ databases">
        <title>The genomes of Aspergillus section Nigri reveals drivers in fungal speciation.</title>
        <authorList>
            <consortium name="DOE Joint Genome Institute"/>
            <person name="Vesth T.C."/>
            <person name="Nybo J."/>
            <person name="Theobald S."/>
            <person name="Brandl J."/>
            <person name="Frisvad J.C."/>
            <person name="Nielsen K.F."/>
            <person name="Lyhne E.K."/>
            <person name="Kogle M.E."/>
            <person name="Kuo A."/>
            <person name="Riley R."/>
            <person name="Clum A."/>
            <person name="Nolan M."/>
            <person name="Lipzen A."/>
            <person name="Salamov A."/>
            <person name="Henrissat B."/>
            <person name="Wiebenga A."/>
            <person name="De Vries R.P."/>
            <person name="Grigoriev I.V."/>
            <person name="Mortensen U.H."/>
            <person name="Andersen M.R."/>
            <person name="Baker S.E."/>
        </authorList>
    </citation>
    <scope>NUCLEOTIDE SEQUENCE [LARGE SCALE GENOMIC DNA]</scope>
    <source>
        <strain evidence="5 6">IBT 23096</strain>
    </source>
</reference>
<feature type="compositionally biased region" description="Polar residues" evidence="2">
    <location>
        <begin position="799"/>
        <end position="829"/>
    </location>
</feature>
<dbReference type="GO" id="GO:0005509">
    <property type="term" value="F:calcium ion binding"/>
    <property type="evidence" value="ECO:0007669"/>
    <property type="project" value="InterPro"/>
</dbReference>
<feature type="transmembrane region" description="Helical" evidence="3">
    <location>
        <begin position="208"/>
        <end position="229"/>
    </location>
</feature>
<evidence type="ECO:0000259" key="4">
    <source>
        <dbReference type="PROSITE" id="PS50222"/>
    </source>
</evidence>
<feature type="transmembrane region" description="Helical" evidence="3">
    <location>
        <begin position="481"/>
        <end position="507"/>
    </location>
</feature>
<dbReference type="SUPFAM" id="SSF47473">
    <property type="entry name" value="EF-hand"/>
    <property type="match status" value="1"/>
</dbReference>
<dbReference type="STRING" id="1392250.A0A2I2G5G4"/>
<evidence type="ECO:0000256" key="1">
    <source>
        <dbReference type="ARBA" id="ARBA00022837"/>
    </source>
</evidence>
<dbReference type="AlphaFoldDB" id="A0A2I2G5G4"/>
<dbReference type="PROSITE" id="PS50222">
    <property type="entry name" value="EF_HAND_2"/>
    <property type="match status" value="1"/>
</dbReference>
<gene>
    <name evidence="5" type="ORF">P170DRAFT_206642</name>
</gene>
<keyword evidence="1" id="KW-0106">Calcium</keyword>
<dbReference type="PANTHER" id="PTHR31323">
    <property type="entry name" value="MECHANOSENSITIVE ION CHANNEL PROTEIN MSY2"/>
    <property type="match status" value="1"/>
</dbReference>
<feature type="compositionally biased region" description="Basic and acidic residues" evidence="2">
    <location>
        <begin position="777"/>
        <end position="795"/>
    </location>
</feature>
<feature type="compositionally biased region" description="Pro residues" evidence="2">
    <location>
        <begin position="60"/>
        <end position="70"/>
    </location>
</feature>
<dbReference type="GO" id="GO:0006874">
    <property type="term" value="P:intracellular calcium ion homeostasis"/>
    <property type="evidence" value="ECO:0007669"/>
    <property type="project" value="TreeGrafter"/>
</dbReference>
<feature type="transmembrane region" description="Helical" evidence="3">
    <location>
        <begin position="127"/>
        <end position="148"/>
    </location>
</feature>
<feature type="region of interest" description="Disordered" evidence="2">
    <location>
        <begin position="1"/>
        <end position="94"/>
    </location>
</feature>
<dbReference type="InterPro" id="IPR018247">
    <property type="entry name" value="EF_Hand_1_Ca_BS"/>
</dbReference>
<accession>A0A2I2G5G4</accession>
<feature type="transmembrane region" description="Helical" evidence="3">
    <location>
        <begin position="249"/>
        <end position="271"/>
    </location>
</feature>
<dbReference type="EMBL" id="MSFO01000005">
    <property type="protein sequence ID" value="PLB48125.1"/>
    <property type="molecule type" value="Genomic_DNA"/>
</dbReference>
<protein>
    <recommendedName>
        <fullName evidence="4">EF-hand domain-containing protein</fullName>
    </recommendedName>
</protein>
<feature type="domain" description="EF-hand" evidence="4">
    <location>
        <begin position="425"/>
        <end position="460"/>
    </location>
</feature>
<dbReference type="OrthoDB" id="544685at2759"/>
<dbReference type="PANTHER" id="PTHR31323:SF14">
    <property type="entry name" value="MECHANOSENSITIVE ION CHANNEL PROTEIN MSY2"/>
    <property type="match status" value="1"/>
</dbReference>
<dbReference type="VEuPathDB" id="FungiDB:P170DRAFT_206642"/>
<dbReference type="Gene3D" id="1.10.238.10">
    <property type="entry name" value="EF-hand"/>
    <property type="match status" value="1"/>
</dbReference>
<sequence length="943" mass="103392">MSGRPGFAEKRLSVHRFQQISDNPQEEGMANPNDVTIEIPLSTVPSRGGVRNPSVNTPVSPNPYQPPGGSPNPNASEKTELVPGTGPGRRRRVDTMGASVEENEDGTITSMGRIYQKILNFSIVTRYMLYVTPLAILIAIPIIVGATVAQDATIGGVPVHWFFTWIEVIWLSLWVAKLAARVLPYVFQVLCGFVSSGTRKYALILHRLQIPIATVIWTVISLVTFLPIMTLNPVKQKQNDTGAKSWEKSMKNILFALFVCSLIFLGEKALVQLISISYHRKQFDAKIKESKRNVHLIGQLYEASRSMFPMYCKEFCDEDAAVSDLITSKASRLPRSGSAPFRMIREVGHGFGRIGEKVTAAVGDVAHELTGKEVFNPNSARSVVTLALERKRSSEALARRIWMSFVIEGREALYHDDIVEVLGAGKETEADECFQILDRDGNGDISLEEMILAVAEIGRMRKSLTHSLHDVDQAIHVLDNLLLTVAFVVSLLVFVSFVTSGFGTVIAAGATSLLSLSFVFATTAQEVLGSCIFLFVKHPFDVGDRVDIETKPYYVERISLLFTVFRNVTDHRITQVPNVILNTLWIDNFTRSNAMHETLTIPVKFETTFTDIQNLKEEMEHFVRDKDNCRDFQPDLDVDVVGVGDMDKLELSVSILHKSNWSNESVRAARRSKFMCALVSAVRKIPIRAPGAEEPTEDANDDEGKPDGDGAAKNDTTDKSTDGAMSRASTANAPQGLGLTGADSKSTGFDLGRSSGSLQHRNRGGEASSSIFSEGLSPEHARMRSPAQEEIRDGPDGDNYQTPAASPEQGQATHLNVNQYGSLERTASTGHRKAGTRSSVPMATGGVPILAAPVPQRPSQTVAPEYYNYAGNYYDPQDGPYDPNQPFELPSARDASPAGPNQGQEEPSPYQRGPASPSQGRYEAEHEQMPGSFVSRRPPHAGQ</sequence>
<dbReference type="InterPro" id="IPR011992">
    <property type="entry name" value="EF-hand-dom_pair"/>
</dbReference>
<keyword evidence="3" id="KW-0812">Transmembrane</keyword>
<keyword evidence="3" id="KW-1133">Transmembrane helix</keyword>
<dbReference type="InterPro" id="IPR010920">
    <property type="entry name" value="LSM_dom_sf"/>
</dbReference>
<dbReference type="InterPro" id="IPR006685">
    <property type="entry name" value="MscS_channel_2nd"/>
</dbReference>
<organism evidence="5 6">
    <name type="scientific">Aspergillus steynii IBT 23096</name>
    <dbReference type="NCBI Taxonomy" id="1392250"/>
    <lineage>
        <taxon>Eukaryota</taxon>
        <taxon>Fungi</taxon>
        <taxon>Dikarya</taxon>
        <taxon>Ascomycota</taxon>
        <taxon>Pezizomycotina</taxon>
        <taxon>Eurotiomycetes</taxon>
        <taxon>Eurotiomycetidae</taxon>
        <taxon>Eurotiales</taxon>
        <taxon>Aspergillaceae</taxon>
        <taxon>Aspergillus</taxon>
        <taxon>Aspergillus subgen. Circumdati</taxon>
    </lineage>
</organism>
<name>A0A2I2G5G4_9EURO</name>
<evidence type="ECO:0000313" key="5">
    <source>
        <dbReference type="EMBL" id="PLB48125.1"/>
    </source>
</evidence>
<dbReference type="PROSITE" id="PS00018">
    <property type="entry name" value="EF_HAND_1"/>
    <property type="match status" value="1"/>
</dbReference>
<dbReference type="InterPro" id="IPR058650">
    <property type="entry name" value="Msy1/2-like"/>
</dbReference>
<evidence type="ECO:0000256" key="2">
    <source>
        <dbReference type="SAM" id="MobiDB-lite"/>
    </source>
</evidence>
<dbReference type="RefSeq" id="XP_024703427.1">
    <property type="nucleotide sequence ID" value="XM_024842788.1"/>
</dbReference>
<evidence type="ECO:0000256" key="3">
    <source>
        <dbReference type="SAM" id="Phobius"/>
    </source>
</evidence>
<dbReference type="GO" id="GO:0005262">
    <property type="term" value="F:calcium channel activity"/>
    <property type="evidence" value="ECO:0007669"/>
    <property type="project" value="TreeGrafter"/>
</dbReference>
<comment type="caution">
    <text evidence="5">The sequence shown here is derived from an EMBL/GenBank/DDBJ whole genome shotgun (WGS) entry which is preliminary data.</text>
</comment>
<dbReference type="Proteomes" id="UP000234275">
    <property type="component" value="Unassembled WGS sequence"/>
</dbReference>